<dbReference type="CDD" id="cd06533">
    <property type="entry name" value="Glyco_transf_WecG_TagA"/>
    <property type="match status" value="1"/>
</dbReference>
<evidence type="ECO:0000256" key="3">
    <source>
        <dbReference type="SAM" id="MobiDB-lite"/>
    </source>
</evidence>
<dbReference type="Proteomes" id="UP001202867">
    <property type="component" value="Unassembled WGS sequence"/>
</dbReference>
<organism evidence="4 5">
    <name type="scientific">Ancylobacter koreensis</name>
    <dbReference type="NCBI Taxonomy" id="266121"/>
    <lineage>
        <taxon>Bacteria</taxon>
        <taxon>Pseudomonadati</taxon>
        <taxon>Pseudomonadota</taxon>
        <taxon>Alphaproteobacteria</taxon>
        <taxon>Hyphomicrobiales</taxon>
        <taxon>Xanthobacteraceae</taxon>
        <taxon>Ancylobacter</taxon>
    </lineage>
</organism>
<evidence type="ECO:0000256" key="2">
    <source>
        <dbReference type="ARBA" id="ARBA00022679"/>
    </source>
</evidence>
<reference evidence="5" key="1">
    <citation type="submission" date="2023-07" db="EMBL/GenBank/DDBJ databases">
        <title>Ancylobacter moscoviensis sp. nov., facultatively methylotrophic bacteria from activated sludge and the reclassification of Starkeya novella (Starkey 1934) Kelly et al. 2000 as Ancylobacter novellus comb. nov., Starkeya koreensis Im et al. 2006 as Ancylobacter koreensis comb.nov., Angulomicrobium tetraedrale Vasil'eva et al. 1986 as Ancylobacter tetraedralis comb. nov., Angulomicrobium amanitiforme Fritz et al. 2004 as Ancylobacter amanitiformis comb. nov. and Methylorhabdus multivorans Doronina et al. 1996 as Ancylobacter multivorans comb. nov. and emended description of the genus Ancylobacter.</title>
        <authorList>
            <person name="Doronina N."/>
            <person name="Chemodurova A."/>
            <person name="Grouzdev D."/>
            <person name="Koziaeva V."/>
            <person name="Shi W."/>
            <person name="Wu L."/>
            <person name="Kaparullina E."/>
        </authorList>
    </citation>
    <scope>NUCLEOTIDE SEQUENCE [LARGE SCALE GENOMIC DNA]</scope>
    <source>
        <strain evidence="5">Jip08</strain>
    </source>
</reference>
<keyword evidence="2" id="KW-0808">Transferase</keyword>
<evidence type="ECO:0000313" key="5">
    <source>
        <dbReference type="Proteomes" id="UP001202867"/>
    </source>
</evidence>
<protein>
    <submittedName>
        <fullName evidence="4">WecB/TagA/CpsF family glycosyltransferase</fullName>
    </submittedName>
</protein>
<dbReference type="EMBL" id="JALKCG010000007">
    <property type="protein sequence ID" value="MCK0209390.1"/>
    <property type="molecule type" value="Genomic_DNA"/>
</dbReference>
<gene>
    <name evidence="4" type="ORF">MWN33_15245</name>
</gene>
<sequence length="279" mass="29748">MADASGELADGPAAGRAGDVAGTPPQAEFLGVPIARLDAGEAAALIAARPADAPFAYVVTPNAAHLNRLTRLADTRLRAAYDGAWLRLMDGQLPRALARRLFGLALPHAAGSDVTDLLLRRHVRPQDRVTVIGGSGELVSRLKEMFGLREIAHLNPSMGFIARPAEVAACVDFVIAHPARYVFLVVGAPQSEYLAHEVALRGGAVGCGLCVGSSLSFSTGMVPRAPQLMRRLGLEGVYRLALNPRAHARRVFIDSLPILWIALRVRFDPSAYGIGKARR</sequence>
<dbReference type="PANTHER" id="PTHR34136:SF1">
    <property type="entry name" value="UDP-N-ACETYL-D-MANNOSAMINURONIC ACID TRANSFERASE"/>
    <property type="match status" value="1"/>
</dbReference>
<dbReference type="Pfam" id="PF03808">
    <property type="entry name" value="Glyco_tran_WecG"/>
    <property type="match status" value="1"/>
</dbReference>
<evidence type="ECO:0000256" key="1">
    <source>
        <dbReference type="ARBA" id="ARBA00022676"/>
    </source>
</evidence>
<evidence type="ECO:0000313" key="4">
    <source>
        <dbReference type="EMBL" id="MCK0209390.1"/>
    </source>
</evidence>
<keyword evidence="1" id="KW-0328">Glycosyltransferase</keyword>
<dbReference type="PANTHER" id="PTHR34136">
    <property type="match status" value="1"/>
</dbReference>
<accession>A0ABT0DQ47</accession>
<proteinExistence type="predicted"/>
<comment type="caution">
    <text evidence="4">The sequence shown here is derived from an EMBL/GenBank/DDBJ whole genome shotgun (WGS) entry which is preliminary data.</text>
</comment>
<feature type="region of interest" description="Disordered" evidence="3">
    <location>
        <begin position="1"/>
        <end position="22"/>
    </location>
</feature>
<dbReference type="RefSeq" id="WP_247201904.1">
    <property type="nucleotide sequence ID" value="NZ_JALKCG010000007.1"/>
</dbReference>
<dbReference type="InterPro" id="IPR004629">
    <property type="entry name" value="WecG_TagA_CpsF"/>
</dbReference>
<keyword evidence="5" id="KW-1185">Reference proteome</keyword>
<name>A0ABT0DQ47_9HYPH</name>